<evidence type="ECO:0000259" key="8">
    <source>
        <dbReference type="Pfam" id="PF01743"/>
    </source>
</evidence>
<evidence type="ECO:0000256" key="1">
    <source>
        <dbReference type="ARBA" id="ARBA00001946"/>
    </source>
</evidence>
<dbReference type="InterPro" id="IPR050264">
    <property type="entry name" value="Bact_CCA-adding_enz_type3_sf"/>
</dbReference>
<keyword evidence="6" id="KW-0460">Magnesium</keyword>
<evidence type="ECO:0000256" key="7">
    <source>
        <dbReference type="RuleBase" id="RU003953"/>
    </source>
</evidence>
<dbReference type="GO" id="GO:0000049">
    <property type="term" value="F:tRNA binding"/>
    <property type="evidence" value="ECO:0007669"/>
    <property type="project" value="TreeGrafter"/>
</dbReference>
<dbReference type="GO" id="GO:0008033">
    <property type="term" value="P:tRNA processing"/>
    <property type="evidence" value="ECO:0007669"/>
    <property type="project" value="UniProtKB-KW"/>
</dbReference>
<keyword evidence="10" id="KW-1185">Reference proteome</keyword>
<keyword evidence="2 7" id="KW-0808">Transferase</keyword>
<comment type="similarity">
    <text evidence="7">Belongs to the tRNA nucleotidyltransferase/poly(A) polymerase family.</text>
</comment>
<dbReference type="Proteomes" id="UP000533476">
    <property type="component" value="Unassembled WGS sequence"/>
</dbReference>
<gene>
    <name evidence="9" type="ORF">HIJ39_06385</name>
</gene>
<evidence type="ECO:0000256" key="6">
    <source>
        <dbReference type="ARBA" id="ARBA00022842"/>
    </source>
</evidence>
<keyword evidence="5" id="KW-0479">Metal-binding</keyword>
<keyword evidence="7" id="KW-0694">RNA-binding</keyword>
<evidence type="ECO:0000256" key="4">
    <source>
        <dbReference type="ARBA" id="ARBA00022695"/>
    </source>
</evidence>
<dbReference type="PANTHER" id="PTHR46173:SF1">
    <property type="entry name" value="CCA TRNA NUCLEOTIDYLTRANSFERASE 1, MITOCHONDRIAL"/>
    <property type="match status" value="1"/>
</dbReference>
<evidence type="ECO:0000256" key="2">
    <source>
        <dbReference type="ARBA" id="ARBA00022679"/>
    </source>
</evidence>
<evidence type="ECO:0000313" key="10">
    <source>
        <dbReference type="Proteomes" id="UP000533476"/>
    </source>
</evidence>
<dbReference type="InterPro" id="IPR043519">
    <property type="entry name" value="NT_sf"/>
</dbReference>
<dbReference type="GO" id="GO:0046872">
    <property type="term" value="F:metal ion binding"/>
    <property type="evidence" value="ECO:0007669"/>
    <property type="project" value="UniProtKB-KW"/>
</dbReference>
<protein>
    <submittedName>
        <fullName evidence="9">CCA tRNA nucleotidyltransferase</fullName>
    </submittedName>
</protein>
<dbReference type="Pfam" id="PF01743">
    <property type="entry name" value="PolyA_pol"/>
    <property type="match status" value="1"/>
</dbReference>
<accession>A0A7Y0Q3A1</accession>
<sequence length="394" mass="44700">MPFWAVEQQIFEMPMAGVVRDAIARIRAQGGQAWIVGGAIRDWVWNPRGFNPDHVEWDLATDLAVSTLAQLKMQTHPGEAFGTFWLAPRVEVTHLRRDRDYTDRRRPQSVESIDSLVEDLTRRDLTVNAVAYDGHRVTAVDGALDDLATHTLRAVGDANARFQEDPLRILRLWRFAAVTGAGIHPSTEEAARALVDLTQGLSRERRLAEFLRFLKSPVERWPLWSEAGLDVALEWPTMPQEMVRVPLRVPDHPVARIAVYSVCRGLGLQHLTQWADRWPLPREWRRALMLAGRTAPDLQSWVEAARNPRGRERWIFRHLAWAFGAPSLDIEPLELAIGAHDLKERWSLTGTQVGKLLEGLAVHVAKNPKDNNPETLWALAETWASSREIPESEV</sequence>
<proteinExistence type="inferred from homology"/>
<dbReference type="RefSeq" id="WP_169097865.1">
    <property type="nucleotide sequence ID" value="NZ_JABBVZ010000015.1"/>
</dbReference>
<dbReference type="SUPFAM" id="SSF81891">
    <property type="entry name" value="Poly A polymerase C-terminal region-like"/>
    <property type="match status" value="1"/>
</dbReference>
<dbReference type="AlphaFoldDB" id="A0A7Y0Q3A1"/>
<evidence type="ECO:0000256" key="5">
    <source>
        <dbReference type="ARBA" id="ARBA00022723"/>
    </source>
</evidence>
<dbReference type="GO" id="GO:0016779">
    <property type="term" value="F:nucleotidyltransferase activity"/>
    <property type="evidence" value="ECO:0007669"/>
    <property type="project" value="UniProtKB-KW"/>
</dbReference>
<dbReference type="PANTHER" id="PTHR46173">
    <property type="entry name" value="CCA TRNA NUCLEOTIDYLTRANSFERASE 1, MITOCHONDRIAL"/>
    <property type="match status" value="1"/>
</dbReference>
<dbReference type="InterPro" id="IPR002646">
    <property type="entry name" value="PolA_pol_head_dom"/>
</dbReference>
<keyword evidence="4" id="KW-0548">Nucleotidyltransferase</keyword>
<dbReference type="Gene3D" id="1.10.3090.10">
    <property type="entry name" value="cca-adding enzyme, domain 2"/>
    <property type="match status" value="1"/>
</dbReference>
<feature type="domain" description="Poly A polymerase head" evidence="8">
    <location>
        <begin position="33"/>
        <end position="147"/>
    </location>
</feature>
<dbReference type="EMBL" id="JABBVZ010000015">
    <property type="protein sequence ID" value="NMP21979.1"/>
    <property type="molecule type" value="Genomic_DNA"/>
</dbReference>
<evidence type="ECO:0000313" key="9">
    <source>
        <dbReference type="EMBL" id="NMP21979.1"/>
    </source>
</evidence>
<dbReference type="SUPFAM" id="SSF81301">
    <property type="entry name" value="Nucleotidyltransferase"/>
    <property type="match status" value="1"/>
</dbReference>
<comment type="cofactor">
    <cofactor evidence="1">
        <name>Mg(2+)</name>
        <dbReference type="ChEBI" id="CHEBI:18420"/>
    </cofactor>
</comment>
<reference evidence="9 10" key="1">
    <citation type="submission" date="2020-04" db="EMBL/GenBank/DDBJ databases">
        <authorList>
            <person name="Zhang R."/>
            <person name="Schippers A."/>
        </authorList>
    </citation>
    <scope>NUCLEOTIDE SEQUENCE [LARGE SCALE GENOMIC DNA]</scope>
    <source>
        <strain evidence="9 10">DSM 109850</strain>
    </source>
</reference>
<evidence type="ECO:0000256" key="3">
    <source>
        <dbReference type="ARBA" id="ARBA00022694"/>
    </source>
</evidence>
<dbReference type="Gene3D" id="3.30.460.10">
    <property type="entry name" value="Beta Polymerase, domain 2"/>
    <property type="match status" value="1"/>
</dbReference>
<name>A0A7Y0Q3A1_9FIRM</name>
<comment type="caution">
    <text evidence="9">The sequence shown here is derived from an EMBL/GenBank/DDBJ whole genome shotgun (WGS) entry which is preliminary data.</text>
</comment>
<keyword evidence="3" id="KW-0819">tRNA processing</keyword>
<organism evidence="9 10">
    <name type="scientific">Sulfobacillus harzensis</name>
    <dbReference type="NCBI Taxonomy" id="2729629"/>
    <lineage>
        <taxon>Bacteria</taxon>
        <taxon>Bacillati</taxon>
        <taxon>Bacillota</taxon>
        <taxon>Clostridia</taxon>
        <taxon>Eubacteriales</taxon>
        <taxon>Clostridiales Family XVII. Incertae Sedis</taxon>
        <taxon>Sulfobacillus</taxon>
    </lineage>
</organism>